<dbReference type="Proteomes" id="UP000253426">
    <property type="component" value="Unassembled WGS sequence"/>
</dbReference>
<protein>
    <recommendedName>
        <fullName evidence="3">AAA domain-containing protein</fullName>
    </recommendedName>
</protein>
<dbReference type="InterPro" id="IPR027417">
    <property type="entry name" value="P-loop_NTPase"/>
</dbReference>
<dbReference type="EMBL" id="QNRR01000010">
    <property type="protein sequence ID" value="RBP39102.1"/>
    <property type="molecule type" value="Genomic_DNA"/>
</dbReference>
<proteinExistence type="predicted"/>
<evidence type="ECO:0000313" key="1">
    <source>
        <dbReference type="EMBL" id="RBP39102.1"/>
    </source>
</evidence>
<reference evidence="1 2" key="1">
    <citation type="submission" date="2018-06" db="EMBL/GenBank/DDBJ databases">
        <title>Genomic Encyclopedia of Type Strains, Phase IV (KMG-IV): sequencing the most valuable type-strain genomes for metagenomic binning, comparative biology and taxonomic classification.</title>
        <authorList>
            <person name="Goeker M."/>
        </authorList>
    </citation>
    <scope>NUCLEOTIDE SEQUENCE [LARGE SCALE GENOMIC DNA]</scope>
    <source>
        <strain evidence="1 2">DSM 25532</strain>
    </source>
</reference>
<keyword evidence="2" id="KW-1185">Reference proteome</keyword>
<comment type="caution">
    <text evidence="1">The sequence shown here is derived from an EMBL/GenBank/DDBJ whole genome shotgun (WGS) entry which is preliminary data.</text>
</comment>
<dbReference type="SUPFAM" id="SSF52540">
    <property type="entry name" value="P-loop containing nucleoside triphosphate hydrolases"/>
    <property type="match status" value="1"/>
</dbReference>
<gene>
    <name evidence="1" type="ORF">DES53_110126</name>
</gene>
<evidence type="ECO:0008006" key="3">
    <source>
        <dbReference type="Google" id="ProtNLM"/>
    </source>
</evidence>
<accession>A0A366HA15</accession>
<dbReference type="RefSeq" id="WP_113960868.1">
    <property type="nucleotide sequence ID" value="NZ_QNRR01000010.1"/>
</dbReference>
<organism evidence="1 2">
    <name type="scientific">Roseimicrobium gellanilyticum</name>
    <dbReference type="NCBI Taxonomy" id="748857"/>
    <lineage>
        <taxon>Bacteria</taxon>
        <taxon>Pseudomonadati</taxon>
        <taxon>Verrucomicrobiota</taxon>
        <taxon>Verrucomicrobiia</taxon>
        <taxon>Verrucomicrobiales</taxon>
        <taxon>Verrucomicrobiaceae</taxon>
        <taxon>Roseimicrobium</taxon>
    </lineage>
</organism>
<name>A0A366HA15_9BACT</name>
<dbReference type="AlphaFoldDB" id="A0A366HA15"/>
<evidence type="ECO:0000313" key="2">
    <source>
        <dbReference type="Proteomes" id="UP000253426"/>
    </source>
</evidence>
<sequence>MKAKKYLIVGPPGAGKSTLLSWLPSYGICTVVDLENIGGKENYALPTAQQHERNKRVQFLEILEKTDFKHPLFVGCADLDPNPLVTRFEIIFLFHSDKEQYLSWVEKRNLARGDKRGQSEEINYGHMLNFRARQKHKFEFEPARFKGNPGKLASAVWQEIDPKLLHRWPTRPS</sequence>